<comment type="caution">
    <text evidence="1">The sequence shown here is derived from an EMBL/GenBank/DDBJ whole genome shotgun (WGS) entry which is preliminary data.</text>
</comment>
<accession>A0A3S5B436</accession>
<dbReference type="AlphaFoldDB" id="A0A3S5B436"/>
<reference evidence="1" key="1">
    <citation type="submission" date="2018-11" db="EMBL/GenBank/DDBJ databases">
        <authorList>
            <consortium name="Pathogen Informatics"/>
        </authorList>
    </citation>
    <scope>NUCLEOTIDE SEQUENCE</scope>
</reference>
<name>A0A3S5B436_9PLAT</name>
<evidence type="ECO:0000313" key="2">
    <source>
        <dbReference type="Proteomes" id="UP000784294"/>
    </source>
</evidence>
<keyword evidence="2" id="KW-1185">Reference proteome</keyword>
<evidence type="ECO:0000313" key="1">
    <source>
        <dbReference type="EMBL" id="VEL12682.1"/>
    </source>
</evidence>
<dbReference type="EMBL" id="CAAALY010015502">
    <property type="protein sequence ID" value="VEL12682.1"/>
    <property type="molecule type" value="Genomic_DNA"/>
</dbReference>
<dbReference type="Proteomes" id="UP000784294">
    <property type="component" value="Unassembled WGS sequence"/>
</dbReference>
<protein>
    <submittedName>
        <fullName evidence="1">Uncharacterized protein</fullName>
    </submittedName>
</protein>
<sequence>MTWCALFSGFHENPPNPTLAFSSLTPQFFSRSPYLASWDPPPTFLVQVKEKTSKLKELEADLLRRAEIMRDQLHTQEAELTVARQAFEAERVAWLEAWKEFDEIGPSGDCFPGSNASSATLSAPLVNSGRAPGLVGAPSIQLMGLGDRVLSEVIKERTKTEKKRKGLF</sequence>
<gene>
    <name evidence="1" type="ORF">PXEA_LOCUS6122</name>
</gene>
<proteinExistence type="predicted"/>
<organism evidence="1 2">
    <name type="scientific">Protopolystoma xenopodis</name>
    <dbReference type="NCBI Taxonomy" id="117903"/>
    <lineage>
        <taxon>Eukaryota</taxon>
        <taxon>Metazoa</taxon>
        <taxon>Spiralia</taxon>
        <taxon>Lophotrochozoa</taxon>
        <taxon>Platyhelminthes</taxon>
        <taxon>Monogenea</taxon>
        <taxon>Polyopisthocotylea</taxon>
        <taxon>Polystomatidea</taxon>
        <taxon>Polystomatidae</taxon>
        <taxon>Protopolystoma</taxon>
    </lineage>
</organism>